<keyword evidence="9" id="KW-0238">DNA-binding</keyword>
<dbReference type="Gene3D" id="1.20.1580.10">
    <property type="entry name" value="ABC transporter ATPase like domain"/>
    <property type="match status" value="1"/>
</dbReference>
<evidence type="ECO:0000256" key="3">
    <source>
        <dbReference type="ARBA" id="ARBA00022737"/>
    </source>
</evidence>
<dbReference type="OrthoDB" id="9809851at2"/>
<dbReference type="Pfam" id="PF17760">
    <property type="entry name" value="UvrA_inter"/>
    <property type="match status" value="1"/>
</dbReference>
<reference evidence="15 16" key="1">
    <citation type="submission" date="2016-10" db="EMBL/GenBank/DDBJ databases">
        <authorList>
            <person name="de Groot N.N."/>
        </authorList>
    </citation>
    <scope>NUCLEOTIDE SEQUENCE [LARGE SCALE GENOMIC DNA]</scope>
    <source>
        <strain evidence="15 16">DSM 9990</strain>
    </source>
</reference>
<evidence type="ECO:0000256" key="4">
    <source>
        <dbReference type="ARBA" id="ARBA00022741"/>
    </source>
</evidence>
<keyword evidence="6" id="KW-0228">DNA excision</keyword>
<keyword evidence="16" id="KW-1185">Reference proteome</keyword>
<sequence length="778" mass="84588">MSRPSELFMHVSGAKTLNLKNITVRIPLHRVTVITGPGGSGKTALAVHTIYRVCQDAYRGVNPDLDFAAGISRHNDYPVKTEVDDITPLIPCAVLQQPVTNLIGSGTIGDYTGLNELIASIFLTYGKLMCPDCGVEVDPFPTPEKMAGKILSLPPKTRFYLLAYVGRVAHRNLKKICENLLRKGFLRARIDDKIFDLEEVSTISYRPFHTVHVVVDRLVATPELVGRIEESLRTALQVARKSRVKVLTTDGTELFFSDEPICESCGKTLEKPTREEVLKGRALKCYGVEYRELMENPVEETHSWCCSLPHEVAQTPAVIRVGQIVGGMKSLGIDYLSPATKLSNLSSGELGKLRLLRFAVNEFTGLLYIMDSPSAGLDSRGKHFLVDFVKRVSGRGATVILADNDPEIREAADYVIELGPGRGPEGGYLLFEGPAEQEKHTTSCHSVTAKAGDGNPAKAGASGWIKLSGLSQGNVKEADLSIPVSEITLITGPIGSGKTSIARAVVKSFSTRTPRWALNALEKPSFPVKALFFDCMAFPPGKRVTLANFLNIFGNIRRFFATLPASRRYGFSPRHFSYILDGRCPRCRGSGTVSYSGQYSGVQSFTCPLCRGTRYSGEVLKIKYKGFSISDILGLDAEVVSNLLSFLPAVARPLSILTLLGMGHLKLGQSLAEISGSEKLLLNVARHVAIFTAPGRKVQSYLCVFDMSTSFLHREDITKAAMLFNMLRDSGHTVVLCDSSEALAGICSWFVIMGPGSGPSGGRICYEGPPTGGTRVNP</sequence>
<protein>
    <recommendedName>
        <fullName evidence="12">UvrABC system protein A</fullName>
    </recommendedName>
    <alternativeName>
        <fullName evidence="13">Excinuclease ABC subunit A</fullName>
    </alternativeName>
</protein>
<dbReference type="EMBL" id="FOUU01000008">
    <property type="protein sequence ID" value="SFM98043.1"/>
    <property type="molecule type" value="Genomic_DNA"/>
</dbReference>
<evidence type="ECO:0000256" key="12">
    <source>
        <dbReference type="ARBA" id="ARBA00039316"/>
    </source>
</evidence>
<dbReference type="GO" id="GO:0004518">
    <property type="term" value="F:nuclease activity"/>
    <property type="evidence" value="ECO:0007669"/>
    <property type="project" value="UniProtKB-KW"/>
</dbReference>
<feature type="domain" description="AAA+ ATPase" evidence="14">
    <location>
        <begin position="484"/>
        <end position="771"/>
    </location>
</feature>
<dbReference type="Gene3D" id="3.40.50.300">
    <property type="entry name" value="P-loop containing nucleotide triphosphate hydrolases"/>
    <property type="match status" value="3"/>
</dbReference>
<dbReference type="GO" id="GO:0006281">
    <property type="term" value="P:DNA repair"/>
    <property type="evidence" value="ECO:0007669"/>
    <property type="project" value="UniProtKB-KW"/>
</dbReference>
<comment type="subcellular location">
    <subcellularLocation>
        <location evidence="1">Cytoplasm</location>
    </subcellularLocation>
</comment>
<dbReference type="GO" id="GO:0005737">
    <property type="term" value="C:cytoplasm"/>
    <property type="evidence" value="ECO:0007669"/>
    <property type="project" value="UniProtKB-SubCell"/>
</dbReference>
<evidence type="ECO:0000256" key="10">
    <source>
        <dbReference type="ARBA" id="ARBA00023204"/>
    </source>
</evidence>
<evidence type="ECO:0000256" key="8">
    <source>
        <dbReference type="ARBA" id="ARBA00022881"/>
    </source>
</evidence>
<dbReference type="Gene3D" id="3.30.190.20">
    <property type="match status" value="1"/>
</dbReference>
<evidence type="ECO:0000256" key="13">
    <source>
        <dbReference type="ARBA" id="ARBA00042156"/>
    </source>
</evidence>
<dbReference type="InterPro" id="IPR027417">
    <property type="entry name" value="P-loop_NTPase"/>
</dbReference>
<keyword evidence="3" id="KW-0677">Repeat</keyword>
<keyword evidence="8" id="KW-0267">Excision nuclease</keyword>
<dbReference type="InterPro" id="IPR041102">
    <property type="entry name" value="UvrA_inter"/>
</dbReference>
<evidence type="ECO:0000256" key="5">
    <source>
        <dbReference type="ARBA" id="ARBA00022763"/>
    </source>
</evidence>
<evidence type="ECO:0000256" key="1">
    <source>
        <dbReference type="ARBA" id="ARBA00004496"/>
    </source>
</evidence>
<dbReference type="PANTHER" id="PTHR43152:SF3">
    <property type="entry name" value="UVRABC SYSTEM PROTEIN A"/>
    <property type="match status" value="1"/>
</dbReference>
<dbReference type="RefSeq" id="WP_093395786.1">
    <property type="nucleotide sequence ID" value="NZ_FOUU01000008.1"/>
</dbReference>
<dbReference type="AlphaFoldDB" id="A0A1I4VA34"/>
<proteinExistence type="inferred from homology"/>
<evidence type="ECO:0000256" key="7">
    <source>
        <dbReference type="ARBA" id="ARBA00022840"/>
    </source>
</evidence>
<dbReference type="STRING" id="39841.SAMN05660836_02195"/>
<keyword evidence="10" id="KW-0234">DNA repair</keyword>
<dbReference type="Proteomes" id="UP000199611">
    <property type="component" value="Unassembled WGS sequence"/>
</dbReference>
<evidence type="ECO:0000313" key="15">
    <source>
        <dbReference type="EMBL" id="SFM98043.1"/>
    </source>
</evidence>
<comment type="similarity">
    <text evidence="11">Belongs to the ABC transporter superfamily. UvrA family.</text>
</comment>
<organism evidence="15 16">
    <name type="scientific">Thermodesulforhabdus norvegica</name>
    <dbReference type="NCBI Taxonomy" id="39841"/>
    <lineage>
        <taxon>Bacteria</taxon>
        <taxon>Pseudomonadati</taxon>
        <taxon>Thermodesulfobacteriota</taxon>
        <taxon>Syntrophobacteria</taxon>
        <taxon>Syntrophobacterales</taxon>
        <taxon>Thermodesulforhabdaceae</taxon>
        <taxon>Thermodesulforhabdus</taxon>
    </lineage>
</organism>
<keyword evidence="5" id="KW-0227">DNA damage</keyword>
<name>A0A1I4VA34_9BACT</name>
<evidence type="ECO:0000256" key="2">
    <source>
        <dbReference type="ARBA" id="ARBA00022490"/>
    </source>
</evidence>
<evidence type="ECO:0000259" key="14">
    <source>
        <dbReference type="SMART" id="SM00382"/>
    </source>
</evidence>
<evidence type="ECO:0000256" key="11">
    <source>
        <dbReference type="ARBA" id="ARBA00038000"/>
    </source>
</evidence>
<dbReference type="InterPro" id="IPR003593">
    <property type="entry name" value="AAA+_ATPase"/>
</dbReference>
<accession>A0A1I4VA34</accession>
<dbReference type="GO" id="GO:0003677">
    <property type="term" value="F:DNA binding"/>
    <property type="evidence" value="ECO:0007669"/>
    <property type="project" value="UniProtKB-KW"/>
</dbReference>
<evidence type="ECO:0000256" key="6">
    <source>
        <dbReference type="ARBA" id="ARBA00022769"/>
    </source>
</evidence>
<keyword evidence="2" id="KW-0963">Cytoplasm</keyword>
<dbReference type="GO" id="GO:0005524">
    <property type="term" value="F:ATP binding"/>
    <property type="evidence" value="ECO:0007669"/>
    <property type="project" value="UniProtKB-KW"/>
</dbReference>
<feature type="domain" description="AAA+ ATPase" evidence="14">
    <location>
        <begin position="28"/>
        <end position="422"/>
    </location>
</feature>
<keyword evidence="4" id="KW-0547">Nucleotide-binding</keyword>
<evidence type="ECO:0000313" key="16">
    <source>
        <dbReference type="Proteomes" id="UP000199611"/>
    </source>
</evidence>
<dbReference type="PANTHER" id="PTHR43152">
    <property type="entry name" value="UVRABC SYSTEM PROTEIN A"/>
    <property type="match status" value="1"/>
</dbReference>
<dbReference type="SUPFAM" id="SSF52540">
    <property type="entry name" value="P-loop containing nucleoside triphosphate hydrolases"/>
    <property type="match status" value="2"/>
</dbReference>
<gene>
    <name evidence="15" type="ORF">SAMN05660836_02195</name>
</gene>
<evidence type="ECO:0000256" key="9">
    <source>
        <dbReference type="ARBA" id="ARBA00023125"/>
    </source>
</evidence>
<keyword evidence="7" id="KW-0067">ATP-binding</keyword>
<dbReference type="SMART" id="SM00382">
    <property type="entry name" value="AAA"/>
    <property type="match status" value="2"/>
</dbReference>